<organism evidence="1 2">
    <name type="scientific">Rhizobium subbaraonis</name>
    <dbReference type="NCBI Taxonomy" id="908946"/>
    <lineage>
        <taxon>Bacteria</taxon>
        <taxon>Pseudomonadati</taxon>
        <taxon>Pseudomonadota</taxon>
        <taxon>Alphaproteobacteria</taxon>
        <taxon>Hyphomicrobiales</taxon>
        <taxon>Rhizobiaceae</taxon>
        <taxon>Rhizobium/Agrobacterium group</taxon>
        <taxon>Rhizobium</taxon>
    </lineage>
</organism>
<protein>
    <submittedName>
        <fullName evidence="1">Uncharacterized protein</fullName>
    </submittedName>
</protein>
<keyword evidence="2" id="KW-1185">Reference proteome</keyword>
<proteinExistence type="predicted"/>
<sequence>MTNKLAGTLEYLRWDHPWKVTSAAGDLDLSPPFWEAAQIMQGHPAVLSYTRDSFTLALDESAEHIITMRAVGEGILLTRKDGDFGFQNVLAYAEDAFIRLNGRRIIATIDADRFDIIADPFAPPVPDVNYFGSGNMGRIPDPMPCRPGDGAETCIFLVGGPSGFECAKFSSIARTVLSRKADGTMRAGRIGNCRLNGREGAH</sequence>
<gene>
    <name evidence="1" type="ORF">SAMN05892877_103388</name>
</gene>
<dbReference type="EMBL" id="OBQD01000003">
    <property type="protein sequence ID" value="SOC37044.1"/>
    <property type="molecule type" value="Genomic_DNA"/>
</dbReference>
<evidence type="ECO:0000313" key="1">
    <source>
        <dbReference type="EMBL" id="SOC37044.1"/>
    </source>
</evidence>
<accession>A0A285U518</accession>
<dbReference type="OrthoDB" id="8450415at2"/>
<reference evidence="1 2" key="1">
    <citation type="submission" date="2017-08" db="EMBL/GenBank/DDBJ databases">
        <authorList>
            <person name="de Groot N.N."/>
        </authorList>
    </citation>
    <scope>NUCLEOTIDE SEQUENCE [LARGE SCALE GENOMIC DNA]</scope>
    <source>
        <strain evidence="1 2">JC85</strain>
    </source>
</reference>
<name>A0A285U518_9HYPH</name>
<dbReference type="Proteomes" id="UP000219167">
    <property type="component" value="Unassembled WGS sequence"/>
</dbReference>
<dbReference type="RefSeq" id="WP_097137413.1">
    <property type="nucleotide sequence ID" value="NZ_OBQD01000003.1"/>
</dbReference>
<evidence type="ECO:0000313" key="2">
    <source>
        <dbReference type="Proteomes" id="UP000219167"/>
    </source>
</evidence>
<dbReference type="AlphaFoldDB" id="A0A285U518"/>